<keyword evidence="5" id="KW-0548">Nucleotidyltransferase</keyword>
<dbReference type="OrthoDB" id="2796844at2759"/>
<dbReference type="SUPFAM" id="SSF56672">
    <property type="entry name" value="DNA/RNA polymerases"/>
    <property type="match status" value="1"/>
</dbReference>
<dbReference type="InterPro" id="IPR013103">
    <property type="entry name" value="RVT_2"/>
</dbReference>
<comment type="catalytic activity">
    <reaction evidence="22">
        <text>DNA(n) + a 2'-deoxyribonucleoside 5'-triphosphate = DNA(n+1) + diphosphate</text>
        <dbReference type="Rhea" id="RHEA:22508"/>
        <dbReference type="Rhea" id="RHEA-COMP:17339"/>
        <dbReference type="Rhea" id="RHEA-COMP:17340"/>
        <dbReference type="ChEBI" id="CHEBI:33019"/>
        <dbReference type="ChEBI" id="CHEBI:61560"/>
        <dbReference type="ChEBI" id="CHEBI:173112"/>
        <dbReference type="EC" id="2.7.7.7"/>
    </reaction>
</comment>
<keyword evidence="17" id="KW-0808">Transferase</keyword>
<comment type="function">
    <text evidence="1">The aspartyl protease (PR) mediates the proteolytic cleavages of the Gag and Gag-Pol polyproteins after assembly of the VLP.</text>
</comment>
<keyword evidence="15" id="KW-0229">DNA integration</keyword>
<evidence type="ECO:0000256" key="15">
    <source>
        <dbReference type="ARBA" id="ARBA00022908"/>
    </source>
</evidence>
<keyword evidence="17" id="KW-0239">DNA-directed DNA polymerase</keyword>
<keyword evidence="8" id="KW-0547">Nucleotide-binding</keyword>
<dbReference type="GO" id="GO:0004190">
    <property type="term" value="F:aspartic-type endopeptidase activity"/>
    <property type="evidence" value="ECO:0007669"/>
    <property type="project" value="UniProtKB-KW"/>
</dbReference>
<keyword evidence="16" id="KW-0695">RNA-directed DNA polymerase</keyword>
<evidence type="ECO:0000256" key="22">
    <source>
        <dbReference type="ARBA" id="ARBA00049244"/>
    </source>
</evidence>
<evidence type="ECO:0000256" key="9">
    <source>
        <dbReference type="ARBA" id="ARBA00022750"/>
    </source>
</evidence>
<evidence type="ECO:0000256" key="18">
    <source>
        <dbReference type="ARBA" id="ARBA00023113"/>
    </source>
</evidence>
<evidence type="ECO:0000256" key="5">
    <source>
        <dbReference type="ARBA" id="ARBA00022695"/>
    </source>
</evidence>
<dbReference type="GO" id="GO:0032196">
    <property type="term" value="P:transposition"/>
    <property type="evidence" value="ECO:0007669"/>
    <property type="project" value="UniProtKB-KW"/>
</dbReference>
<evidence type="ECO:0000256" key="16">
    <source>
        <dbReference type="ARBA" id="ARBA00022918"/>
    </source>
</evidence>
<evidence type="ECO:0000313" key="27">
    <source>
        <dbReference type="Proteomes" id="UP000249723"/>
    </source>
</evidence>
<keyword evidence="4" id="KW-0645">Protease</keyword>
<feature type="compositionally biased region" description="Acidic residues" evidence="23">
    <location>
        <begin position="554"/>
        <end position="568"/>
    </location>
</feature>
<name>A0A2X0LLF9_9BASI</name>
<dbReference type="GO" id="GO:0015074">
    <property type="term" value="P:DNA integration"/>
    <property type="evidence" value="ECO:0007669"/>
    <property type="project" value="UniProtKB-KW"/>
</dbReference>
<keyword evidence="11" id="KW-0378">Hydrolase</keyword>
<dbReference type="Pfam" id="PF00665">
    <property type="entry name" value="rve"/>
    <property type="match status" value="1"/>
</dbReference>
<dbReference type="PROSITE" id="PS50994">
    <property type="entry name" value="INTEGRASE"/>
    <property type="match status" value="1"/>
</dbReference>
<dbReference type="GO" id="GO:0003964">
    <property type="term" value="F:RNA-directed DNA polymerase activity"/>
    <property type="evidence" value="ECO:0007669"/>
    <property type="project" value="UniProtKB-KW"/>
</dbReference>
<evidence type="ECO:0000256" key="6">
    <source>
        <dbReference type="ARBA" id="ARBA00022722"/>
    </source>
</evidence>
<keyword evidence="27" id="KW-1185">Reference proteome</keyword>
<evidence type="ECO:0000256" key="2">
    <source>
        <dbReference type="ARBA" id="ARBA00022578"/>
    </source>
</evidence>
<dbReference type="Proteomes" id="UP000249723">
    <property type="component" value="Unassembled WGS sequence"/>
</dbReference>
<keyword evidence="20" id="KW-0511">Multifunctional enzyme</keyword>
<dbReference type="InterPro" id="IPR036397">
    <property type="entry name" value="RNaseH_sf"/>
</dbReference>
<feature type="region of interest" description="Disordered" evidence="23">
    <location>
        <begin position="551"/>
        <end position="596"/>
    </location>
</feature>
<comment type="catalytic activity">
    <reaction evidence="21">
        <text>DNA(n) + a 2'-deoxyribonucleoside 5'-triphosphate = DNA(n+1) + diphosphate</text>
        <dbReference type="Rhea" id="RHEA:22508"/>
        <dbReference type="Rhea" id="RHEA-COMP:17339"/>
        <dbReference type="Rhea" id="RHEA-COMP:17340"/>
        <dbReference type="ChEBI" id="CHEBI:33019"/>
        <dbReference type="ChEBI" id="CHEBI:61560"/>
        <dbReference type="ChEBI" id="CHEBI:173112"/>
        <dbReference type="EC" id="2.7.7.49"/>
    </reaction>
</comment>
<evidence type="ECO:0000256" key="3">
    <source>
        <dbReference type="ARBA" id="ARBA00022612"/>
    </source>
</evidence>
<gene>
    <name evidence="26" type="ORF">BZ3500_MVSOF-1268-A1-R1_CHR4-2G07114</name>
</gene>
<evidence type="ECO:0000256" key="19">
    <source>
        <dbReference type="ARBA" id="ARBA00023172"/>
    </source>
</evidence>
<accession>A0A2X0LLF9</accession>
<evidence type="ECO:0000256" key="17">
    <source>
        <dbReference type="ARBA" id="ARBA00022932"/>
    </source>
</evidence>
<evidence type="ECO:0000256" key="21">
    <source>
        <dbReference type="ARBA" id="ARBA00048173"/>
    </source>
</evidence>
<evidence type="ECO:0000256" key="4">
    <source>
        <dbReference type="ARBA" id="ARBA00022670"/>
    </source>
</evidence>
<protein>
    <submittedName>
        <fullName evidence="26">BZ3500_MvSof-1268-A1-R1_Chr4-2g07114 protein</fullName>
    </submittedName>
</protein>
<evidence type="ECO:0000256" key="14">
    <source>
        <dbReference type="ARBA" id="ARBA00022884"/>
    </source>
</evidence>
<sequence>MPSPPSSLATIIIAFVIIIALYHTVATALAHATGRYRTMTPLDTSHLDPTVSVTVRPSVNVVALLGRLPSNRELHLPNDTLVLDSGASHHIVKDASLFDAWHTRSHVAVDGAGGSLMAQGTGSITIRTSKQRTIKLCNVYYVPDLPANLISVMQLRRERVYTHFGKTIELRSQGQLIGVASLIANQLSTLDATPIRSTVSPVAAAAIPLLTLHQRFGHLSLPNLRRAVSSGQLQGQTWTYSAAECKAFSCDTCKAAKATRTPFPTSDSRASQPLELVHSDVLTLPEPATDGERYVVTFIDDFSRKTWVSALRNKSQVFDTFQRWHAMIERSTGLKLRTLRTDNGGEYTSKAFIEYCSHHGITRQLTIPYTPEQNGRAERTNRTIVEGTIALLQHSGLPMTLWREALRYVVDTKNLSPHSAIDHKIPDTIWYGKPPSTANLRAFGCRAWHTTPRHKRAKLDPKAKPFIFVGIENKTKAWTLYDPETTSFFQSRDVRFDENVFPARDAPTGQPKPRTTSTAGDWTFVDAAHGSRTAPRLSLPPVVHENRFAALETDASDDATIDMSDDGFDTPSDMSRAQFSPSPPASDVTDDSADPIDFLSCPSRAAAFAATTADSPVVELEGPTEDPQNWSQAVKSGKEEIWRQVAADEFHSLATEYKCFTPIDSSSLPPGAKVLGSRFIFRTKRDQLGKITSHKGRLVAQGFSQRPGIDYDETFAPVAKFTSIRALIALAAAKKLHVHQADVDKAYLHGELKEDLYMRVPQGVDMPGKVLKLHRSIYGLKHAGRVWNEHIDLTLKSLNYRATAKDHCVYVRRDGDHYHYIALYVDDLLMVSPSEDEIERILNGLEQKYGIKRLGPAQYILGIQIKRQADKSIILSQEAYITSILRRFGMSDSSPASTPMAPNRQLEHSLAETSKTARTRYMQAIGCLLYAATGTRPDISYAVGYLARFSASPTPEHWTAIKTVFRYLRGTARLGLHYSSEQGKFSGFTGYSDADWGTCTTSSRSTMGYSFHLAGSVISWSSKVQNRVADSTTDADYLALSHASKEAGHLQELLMELGIDTRAPVQLYGDNQGAIALAKNPTLHHRSRHIRIREHFVRDQVRLGTIQVDYVDTKTMVADIFTKALGPLVFKVHRDNLGLRG</sequence>
<feature type="domain" description="Integrase catalytic" evidence="25">
    <location>
        <begin position="269"/>
        <end position="434"/>
    </location>
</feature>
<proteinExistence type="predicted"/>
<dbReference type="InterPro" id="IPR043502">
    <property type="entry name" value="DNA/RNA_pol_sf"/>
</dbReference>
<dbReference type="STRING" id="289078.A0A2X0LLF9"/>
<keyword evidence="7" id="KW-0479">Metal-binding</keyword>
<keyword evidence="10" id="KW-0255">Endonuclease</keyword>
<dbReference type="AlphaFoldDB" id="A0A2X0LLF9"/>
<dbReference type="PROSITE" id="PS50175">
    <property type="entry name" value="ASP_PROT_RETROV"/>
    <property type="match status" value="1"/>
</dbReference>
<evidence type="ECO:0000313" key="26">
    <source>
        <dbReference type="EMBL" id="SCZ97289.1"/>
    </source>
</evidence>
<keyword evidence="9" id="KW-0064">Aspartyl protease</keyword>
<dbReference type="GO" id="GO:0005634">
    <property type="term" value="C:nucleus"/>
    <property type="evidence" value="ECO:0007669"/>
    <property type="project" value="UniProtKB-ARBA"/>
</dbReference>
<keyword evidence="14" id="KW-0694">RNA-binding</keyword>
<keyword evidence="3" id="KW-1188">Viral release from host cell</keyword>
<dbReference type="GO" id="GO:0004519">
    <property type="term" value="F:endonuclease activity"/>
    <property type="evidence" value="ECO:0007669"/>
    <property type="project" value="UniProtKB-KW"/>
</dbReference>
<dbReference type="PANTHER" id="PTHR42648:SF11">
    <property type="entry name" value="TRANSPOSON TY4-P GAG-POL POLYPROTEIN"/>
    <property type="match status" value="1"/>
</dbReference>
<keyword evidence="18" id="KW-0917">Virion maturation</keyword>
<dbReference type="Gene3D" id="3.30.420.10">
    <property type="entry name" value="Ribonuclease H-like superfamily/Ribonuclease H"/>
    <property type="match status" value="1"/>
</dbReference>
<dbReference type="InterPro" id="IPR012337">
    <property type="entry name" value="RNaseH-like_sf"/>
</dbReference>
<evidence type="ECO:0000256" key="10">
    <source>
        <dbReference type="ARBA" id="ARBA00022759"/>
    </source>
</evidence>
<dbReference type="Pfam" id="PF22936">
    <property type="entry name" value="Pol_BBD"/>
    <property type="match status" value="1"/>
</dbReference>
<dbReference type="GO" id="GO:0005524">
    <property type="term" value="F:ATP binding"/>
    <property type="evidence" value="ECO:0007669"/>
    <property type="project" value="UniProtKB-KW"/>
</dbReference>
<dbReference type="PANTHER" id="PTHR42648">
    <property type="entry name" value="TRANSPOSASE, PUTATIVE-RELATED"/>
    <property type="match status" value="1"/>
</dbReference>
<evidence type="ECO:0000256" key="23">
    <source>
        <dbReference type="SAM" id="MobiDB-lite"/>
    </source>
</evidence>
<dbReference type="GO" id="GO:0006508">
    <property type="term" value="P:proteolysis"/>
    <property type="evidence" value="ECO:0007669"/>
    <property type="project" value="UniProtKB-KW"/>
</dbReference>
<reference evidence="27" key="1">
    <citation type="submission" date="2016-10" db="EMBL/GenBank/DDBJ databases">
        <authorList>
            <person name="Jeantristanb JTB J.-T."/>
            <person name="Ricardo R."/>
        </authorList>
    </citation>
    <scope>NUCLEOTIDE SEQUENCE [LARGE SCALE GENOMIC DNA]</scope>
</reference>
<dbReference type="Pfam" id="PF25597">
    <property type="entry name" value="SH3_retrovirus"/>
    <property type="match status" value="1"/>
</dbReference>
<organism evidence="26 27">
    <name type="scientific">Microbotryum saponariae</name>
    <dbReference type="NCBI Taxonomy" id="289078"/>
    <lineage>
        <taxon>Eukaryota</taxon>
        <taxon>Fungi</taxon>
        <taxon>Dikarya</taxon>
        <taxon>Basidiomycota</taxon>
        <taxon>Pucciniomycotina</taxon>
        <taxon>Microbotryomycetes</taxon>
        <taxon>Microbotryales</taxon>
        <taxon>Microbotryaceae</taxon>
        <taxon>Microbotryum</taxon>
    </lineage>
</organism>
<dbReference type="InterPro" id="IPR001584">
    <property type="entry name" value="Integrase_cat-core"/>
</dbReference>
<dbReference type="InterPro" id="IPR039537">
    <property type="entry name" value="Retrotran_Ty1/copia-like"/>
</dbReference>
<dbReference type="InterPro" id="IPR057670">
    <property type="entry name" value="SH3_retrovirus"/>
</dbReference>
<keyword evidence="13" id="KW-0460">Magnesium</keyword>
<evidence type="ECO:0000256" key="7">
    <source>
        <dbReference type="ARBA" id="ARBA00022723"/>
    </source>
</evidence>
<evidence type="ECO:0000259" key="24">
    <source>
        <dbReference type="PROSITE" id="PS50175"/>
    </source>
</evidence>
<feature type="domain" description="Peptidase A2" evidence="24">
    <location>
        <begin position="79"/>
        <end position="150"/>
    </location>
</feature>
<dbReference type="CDD" id="cd09272">
    <property type="entry name" value="RNase_HI_RT_Ty1"/>
    <property type="match status" value="1"/>
</dbReference>
<dbReference type="GO" id="GO:0003887">
    <property type="term" value="F:DNA-directed DNA polymerase activity"/>
    <property type="evidence" value="ECO:0007669"/>
    <property type="project" value="UniProtKB-KW"/>
</dbReference>
<dbReference type="GO" id="GO:0003723">
    <property type="term" value="F:RNA binding"/>
    <property type="evidence" value="ECO:0007669"/>
    <property type="project" value="UniProtKB-KW"/>
</dbReference>
<dbReference type="InterPro" id="IPR054722">
    <property type="entry name" value="PolX-like_BBD"/>
</dbReference>
<evidence type="ECO:0000256" key="8">
    <source>
        <dbReference type="ARBA" id="ARBA00022741"/>
    </source>
</evidence>
<dbReference type="Pfam" id="PF07727">
    <property type="entry name" value="RVT_2"/>
    <property type="match status" value="1"/>
</dbReference>
<keyword evidence="19" id="KW-0233">DNA recombination</keyword>
<dbReference type="EMBL" id="FMWP01000092">
    <property type="protein sequence ID" value="SCZ97289.1"/>
    <property type="molecule type" value="Genomic_DNA"/>
</dbReference>
<dbReference type="GO" id="GO:0046872">
    <property type="term" value="F:metal ion binding"/>
    <property type="evidence" value="ECO:0007669"/>
    <property type="project" value="UniProtKB-KW"/>
</dbReference>
<evidence type="ECO:0000256" key="11">
    <source>
        <dbReference type="ARBA" id="ARBA00022801"/>
    </source>
</evidence>
<dbReference type="SUPFAM" id="SSF53098">
    <property type="entry name" value="Ribonuclease H-like"/>
    <property type="match status" value="1"/>
</dbReference>
<keyword evidence="6" id="KW-0540">Nuclease</keyword>
<evidence type="ECO:0000256" key="1">
    <source>
        <dbReference type="ARBA" id="ARBA00002180"/>
    </source>
</evidence>
<evidence type="ECO:0000256" key="20">
    <source>
        <dbReference type="ARBA" id="ARBA00023268"/>
    </source>
</evidence>
<keyword evidence="2" id="KW-0815">Transposition</keyword>
<dbReference type="GO" id="GO:0006310">
    <property type="term" value="P:DNA recombination"/>
    <property type="evidence" value="ECO:0007669"/>
    <property type="project" value="UniProtKB-KW"/>
</dbReference>
<evidence type="ECO:0000256" key="13">
    <source>
        <dbReference type="ARBA" id="ARBA00022842"/>
    </source>
</evidence>
<evidence type="ECO:0000256" key="12">
    <source>
        <dbReference type="ARBA" id="ARBA00022840"/>
    </source>
</evidence>
<dbReference type="InterPro" id="IPR001995">
    <property type="entry name" value="Peptidase_A2_cat"/>
</dbReference>
<evidence type="ECO:0000259" key="25">
    <source>
        <dbReference type="PROSITE" id="PS50994"/>
    </source>
</evidence>
<keyword evidence="12" id="KW-0067">ATP-binding</keyword>